<dbReference type="Proteomes" id="UP000572953">
    <property type="component" value="Unassembled WGS sequence"/>
</dbReference>
<dbReference type="GO" id="GO:0003824">
    <property type="term" value="F:catalytic activity"/>
    <property type="evidence" value="ECO:0007669"/>
    <property type="project" value="InterPro"/>
</dbReference>
<reference evidence="3 4" key="1">
    <citation type="submission" date="2018-10" db="EMBL/GenBank/DDBJ databases">
        <title>Iterative Subtractive Binning of Freshwater Chronoseries Metagenomes Recovers Nearly Complete Genomes from over Four Hundred Novel Species.</title>
        <authorList>
            <person name="Rodriguez-R L.M."/>
            <person name="Tsementzi D."/>
            <person name="Luo C."/>
            <person name="Konstantinidis K.T."/>
        </authorList>
    </citation>
    <scope>NUCLEOTIDE SEQUENCE [LARGE SCALE GENOMIC DNA]</scope>
    <source>
        <strain evidence="3">WB7_2B_003</strain>
        <strain evidence="2">WB8_2A_004</strain>
    </source>
</reference>
<dbReference type="PROSITE" id="PS50206">
    <property type="entry name" value="RHODANESE_3"/>
    <property type="match status" value="1"/>
</dbReference>
<dbReference type="AlphaFoldDB" id="A0A845S956"/>
<name>A0A845S956_9PROT</name>
<dbReference type="InterPro" id="IPR044684">
    <property type="entry name" value="STR17/STR18/HARC1-like"/>
</dbReference>
<organism evidence="3 4">
    <name type="scientific">Candidatus Fonsibacter lacus</name>
    <dbReference type="NCBI Taxonomy" id="2576439"/>
    <lineage>
        <taxon>Bacteria</taxon>
        <taxon>Pseudomonadati</taxon>
        <taxon>Pseudomonadota</taxon>
        <taxon>Alphaproteobacteria</taxon>
        <taxon>Candidatus Pelagibacterales</taxon>
        <taxon>Candidatus Pelagibacterales incertae sedis</taxon>
        <taxon>Candidatus Fonsibacter</taxon>
    </lineage>
</organism>
<feature type="domain" description="Rhodanese" evidence="1">
    <location>
        <begin position="18"/>
        <end position="124"/>
    </location>
</feature>
<dbReference type="Proteomes" id="UP000747791">
    <property type="component" value="Unassembled WGS sequence"/>
</dbReference>
<accession>A0A845S956</accession>
<comment type="caution">
    <text evidence="3">The sequence shown here is derived from an EMBL/GenBank/DDBJ whole genome shotgun (WGS) entry which is preliminary data.</text>
</comment>
<evidence type="ECO:0000259" key="1">
    <source>
        <dbReference type="PROSITE" id="PS50206"/>
    </source>
</evidence>
<sequence>MSEVFNIPSEKIKDFLNNNSNSVVLDVRTEEEWNSVGKPDAEALNSKTFFISLLLGPDRQKNENFVKEFLEKKVPKKDNILVICRSGVRSMAAAKLLQQQGYKNLINISDGFEGNPATGEGWKKSKLPCK</sequence>
<dbReference type="Gene3D" id="3.40.250.10">
    <property type="entry name" value="Rhodanese-like domain"/>
    <property type="match status" value="1"/>
</dbReference>
<dbReference type="EMBL" id="RGOB01000073">
    <property type="protein sequence ID" value="NCU53241.1"/>
    <property type="molecule type" value="Genomic_DNA"/>
</dbReference>
<evidence type="ECO:0000313" key="4">
    <source>
        <dbReference type="Proteomes" id="UP000572953"/>
    </source>
</evidence>
<evidence type="ECO:0000313" key="3">
    <source>
        <dbReference type="EMBL" id="NCU63067.1"/>
    </source>
</evidence>
<dbReference type="SMART" id="SM00450">
    <property type="entry name" value="RHOD"/>
    <property type="match status" value="1"/>
</dbReference>
<dbReference type="InterPro" id="IPR036873">
    <property type="entry name" value="Rhodanese-like_dom_sf"/>
</dbReference>
<dbReference type="PANTHER" id="PTHR44542">
    <property type="entry name" value="THIOSULFATE SULFURTRANSFERASE 18"/>
    <property type="match status" value="1"/>
</dbReference>
<gene>
    <name evidence="3" type="ORF">EBV78_03125</name>
    <name evidence="2" type="ORF">EBX74_02925</name>
</gene>
<dbReference type="PANTHER" id="PTHR44542:SF14">
    <property type="entry name" value="PROTEIN HIGH ARSENIC CONTENT 1, MITOCHONDRIAL-RELATED"/>
    <property type="match status" value="1"/>
</dbReference>
<dbReference type="Pfam" id="PF00581">
    <property type="entry name" value="Rhodanese"/>
    <property type="match status" value="1"/>
</dbReference>
<protein>
    <recommendedName>
        <fullName evidence="1">Rhodanese domain-containing protein</fullName>
    </recommendedName>
</protein>
<dbReference type="InterPro" id="IPR001763">
    <property type="entry name" value="Rhodanese-like_dom"/>
</dbReference>
<evidence type="ECO:0000313" key="2">
    <source>
        <dbReference type="EMBL" id="NCU53241.1"/>
    </source>
</evidence>
<dbReference type="SUPFAM" id="SSF52821">
    <property type="entry name" value="Rhodanese/Cell cycle control phosphatase"/>
    <property type="match status" value="1"/>
</dbReference>
<proteinExistence type="predicted"/>
<dbReference type="EMBL" id="RGGN01000106">
    <property type="protein sequence ID" value="NCU63067.1"/>
    <property type="molecule type" value="Genomic_DNA"/>
</dbReference>